<organism evidence="4 5">
    <name type="scientific">Anopheles albimanus</name>
    <name type="common">New world malaria mosquito</name>
    <dbReference type="NCBI Taxonomy" id="7167"/>
    <lineage>
        <taxon>Eukaryota</taxon>
        <taxon>Metazoa</taxon>
        <taxon>Ecdysozoa</taxon>
        <taxon>Arthropoda</taxon>
        <taxon>Hexapoda</taxon>
        <taxon>Insecta</taxon>
        <taxon>Pterygota</taxon>
        <taxon>Neoptera</taxon>
        <taxon>Endopterygota</taxon>
        <taxon>Diptera</taxon>
        <taxon>Nematocera</taxon>
        <taxon>Culicoidea</taxon>
        <taxon>Culicidae</taxon>
        <taxon>Anophelinae</taxon>
        <taxon>Anopheles</taxon>
    </lineage>
</organism>
<feature type="chain" id="PRO_5044285602" evidence="3">
    <location>
        <begin position="17"/>
        <end position="163"/>
    </location>
</feature>
<sequence>MVFDALILLNITTLLSDYLLLAGESVRRLLALPSAPTTAVPSTTAGSAYEGAESNVDEPEPLPDFKLNILATGWWFVCETVQFAKVALDAGTRFLNFTDFQLLLLQIFSTVLLTLVVCIGLSWRKYGNRITNRFIRPSTAKEIEELKLSVARLNLPKEHTPRI</sequence>
<reference evidence="4" key="2">
    <citation type="submission" date="2022-08" db="UniProtKB">
        <authorList>
            <consortium name="EnsemblMetazoa"/>
        </authorList>
    </citation>
    <scope>IDENTIFICATION</scope>
    <source>
        <strain evidence="4">STECLA/ALBI9_A</strain>
    </source>
</reference>
<name>A0A182FEK9_ANOAL</name>
<feature type="transmembrane region" description="Helical" evidence="2">
    <location>
        <begin position="103"/>
        <end position="123"/>
    </location>
</feature>
<reference evidence="4 5" key="1">
    <citation type="journal article" date="2017" name="G3 (Bethesda)">
        <title>The Physical Genome Mapping of Anopheles albimanus Corrected Scaffold Misassemblies and Identified Interarm Rearrangements in Genus Anopheles.</title>
        <authorList>
            <person name="Artemov G.N."/>
            <person name="Peery A.N."/>
            <person name="Jiang X."/>
            <person name="Tu Z."/>
            <person name="Stegniy V.N."/>
            <person name="Sharakhova M.V."/>
            <person name="Sharakhov I.V."/>
        </authorList>
    </citation>
    <scope>NUCLEOTIDE SEQUENCE [LARGE SCALE GENOMIC DNA]</scope>
    <source>
        <strain evidence="4 5">ALBI9_A</strain>
    </source>
</reference>
<evidence type="ECO:0000313" key="4">
    <source>
        <dbReference type="EnsemblMetazoa" id="AALB004950-PA"/>
    </source>
</evidence>
<evidence type="ECO:0000256" key="2">
    <source>
        <dbReference type="SAM" id="Phobius"/>
    </source>
</evidence>
<dbReference type="EnsemblMetazoa" id="AALB004950-RA">
    <property type="protein sequence ID" value="AALB004950-PA"/>
    <property type="gene ID" value="AALB004950"/>
</dbReference>
<keyword evidence="5" id="KW-1185">Reference proteome</keyword>
<dbReference type="Proteomes" id="UP000069272">
    <property type="component" value="Chromosome 3L"/>
</dbReference>
<dbReference type="OrthoDB" id="6411732at2759"/>
<feature type="compositionally biased region" description="Low complexity" evidence="1">
    <location>
        <begin position="37"/>
        <end position="48"/>
    </location>
</feature>
<keyword evidence="2" id="KW-0812">Transmembrane</keyword>
<dbReference type="RefSeq" id="XP_035792496.1">
    <property type="nucleotide sequence ID" value="XM_035936603.1"/>
</dbReference>
<dbReference type="GeneID" id="118466814"/>
<evidence type="ECO:0000256" key="3">
    <source>
        <dbReference type="SAM" id="SignalP"/>
    </source>
</evidence>
<dbReference type="VEuPathDB" id="VectorBase:AALB004950"/>
<feature type="signal peptide" evidence="3">
    <location>
        <begin position="1"/>
        <end position="16"/>
    </location>
</feature>
<feature type="region of interest" description="Disordered" evidence="1">
    <location>
        <begin position="37"/>
        <end position="57"/>
    </location>
</feature>
<evidence type="ECO:0000256" key="1">
    <source>
        <dbReference type="SAM" id="MobiDB-lite"/>
    </source>
</evidence>
<dbReference type="STRING" id="7167.A0A182FEK9"/>
<keyword evidence="2" id="KW-0472">Membrane</keyword>
<dbReference type="AlphaFoldDB" id="A0A182FEK9"/>
<dbReference type="VEuPathDB" id="VectorBase:AALB20_036932"/>
<keyword evidence="2" id="KW-1133">Transmembrane helix</keyword>
<evidence type="ECO:0000313" key="5">
    <source>
        <dbReference type="Proteomes" id="UP000069272"/>
    </source>
</evidence>
<keyword evidence="3" id="KW-0732">Signal</keyword>
<dbReference type="KEGG" id="aali:118466814"/>
<proteinExistence type="predicted"/>
<protein>
    <submittedName>
        <fullName evidence="4">Uncharacterized protein</fullName>
    </submittedName>
</protein>
<accession>A0A182FEK9</accession>